<evidence type="ECO:0000256" key="1">
    <source>
        <dbReference type="SAM" id="SignalP"/>
    </source>
</evidence>
<keyword evidence="3" id="KW-1185">Reference proteome</keyword>
<dbReference type="RefSeq" id="WP_138156101.1">
    <property type="nucleotide sequence ID" value="NZ_CP039381.1"/>
</dbReference>
<proteinExistence type="predicted"/>
<evidence type="ECO:0000313" key="3">
    <source>
        <dbReference type="Proteomes" id="UP000301475"/>
    </source>
</evidence>
<dbReference type="EMBL" id="CP039381">
    <property type="protein sequence ID" value="QCT06003.1"/>
    <property type="molecule type" value="Genomic_DNA"/>
</dbReference>
<feature type="signal peptide" evidence="1">
    <location>
        <begin position="1"/>
        <end position="30"/>
    </location>
</feature>
<dbReference type="KEGG" id="ruj:E5Z56_00865"/>
<sequence length="172" mass="18938">MKKAIKKSLAITMTAATMLSTSAVSMSAFATGNNKEPTGIALTSGITLIEDHSVVDCTHYYKSNGNYYYQIKCPKGQLEKVTVGLSGSKGGADTVSFKHSDFTHLYSKELAYSDDNFDYTWLEIKCSEYPDAYESKWGGMNAKIFYFDGENSKMATNTSNYSTTQGNGYFLS</sequence>
<accession>A0A4V1G4V1</accession>
<gene>
    <name evidence="2" type="ORF">E5Z56_00865</name>
</gene>
<organism evidence="2 3">
    <name type="scientific">Ruminococcus bovis</name>
    <dbReference type="NCBI Taxonomy" id="2564099"/>
    <lineage>
        <taxon>Bacteria</taxon>
        <taxon>Bacillati</taxon>
        <taxon>Bacillota</taxon>
        <taxon>Clostridia</taxon>
        <taxon>Eubacteriales</taxon>
        <taxon>Oscillospiraceae</taxon>
        <taxon>Ruminococcus</taxon>
    </lineage>
</organism>
<protein>
    <submittedName>
        <fullName evidence="2">Uncharacterized protein</fullName>
    </submittedName>
</protein>
<feature type="chain" id="PRO_5020753721" evidence="1">
    <location>
        <begin position="31"/>
        <end position="172"/>
    </location>
</feature>
<name>A0A4V1G4V1_9FIRM</name>
<dbReference type="Proteomes" id="UP000301475">
    <property type="component" value="Chromosome"/>
</dbReference>
<reference evidence="2 3" key="1">
    <citation type="submission" date="2019-04" db="EMBL/GenBank/DDBJ databases">
        <authorList>
            <person name="Embree M."/>
            <person name="Gaffney J.R."/>
        </authorList>
    </citation>
    <scope>NUCLEOTIDE SEQUENCE [LARGE SCALE GENOMIC DNA]</scope>
    <source>
        <strain evidence="2 3">JE7A12</strain>
    </source>
</reference>
<dbReference type="OrthoDB" id="1830958at2"/>
<keyword evidence="1" id="KW-0732">Signal</keyword>
<dbReference type="AlphaFoldDB" id="A0A4V1G4V1"/>
<evidence type="ECO:0000313" key="2">
    <source>
        <dbReference type="EMBL" id="QCT06003.1"/>
    </source>
</evidence>